<dbReference type="SMART" id="SM00138">
    <property type="entry name" value="MeTrc"/>
    <property type="match status" value="1"/>
</dbReference>
<dbReference type="InterPro" id="IPR022641">
    <property type="entry name" value="CheR_N"/>
</dbReference>
<feature type="domain" description="CheR-type methyltransferase" evidence="4">
    <location>
        <begin position="1"/>
        <end position="261"/>
    </location>
</feature>
<organism evidence="5 6">
    <name type="scientific">Bacillus thermozeamaize</name>
    <dbReference type="NCBI Taxonomy" id="230954"/>
    <lineage>
        <taxon>Bacteria</taxon>
        <taxon>Bacillati</taxon>
        <taxon>Bacillota</taxon>
        <taxon>Bacilli</taxon>
        <taxon>Bacillales</taxon>
        <taxon>Bacillaceae</taxon>
        <taxon>Bacillus</taxon>
    </lineage>
</organism>
<dbReference type="SUPFAM" id="SSF53335">
    <property type="entry name" value="S-adenosyl-L-methionine-dependent methyltransferases"/>
    <property type="match status" value="1"/>
</dbReference>
<dbReference type="GO" id="GO:0008757">
    <property type="term" value="F:S-adenosylmethionine-dependent methyltransferase activity"/>
    <property type="evidence" value="ECO:0007669"/>
    <property type="project" value="InterPro"/>
</dbReference>
<dbReference type="InterPro" id="IPR050903">
    <property type="entry name" value="Bact_Chemotaxis_MeTrfase"/>
</dbReference>
<dbReference type="Pfam" id="PF01739">
    <property type="entry name" value="CheR"/>
    <property type="match status" value="1"/>
</dbReference>
<proteinExistence type="predicted"/>
<dbReference type="InterPro" id="IPR029063">
    <property type="entry name" value="SAM-dependent_MTases_sf"/>
</dbReference>
<evidence type="ECO:0000313" key="5">
    <source>
        <dbReference type="EMBL" id="OUM89705.1"/>
    </source>
</evidence>
<evidence type="ECO:0000256" key="2">
    <source>
        <dbReference type="ARBA" id="ARBA00022679"/>
    </source>
</evidence>
<dbReference type="Pfam" id="PF03705">
    <property type="entry name" value="CheR_N"/>
    <property type="match status" value="1"/>
</dbReference>
<keyword evidence="3" id="KW-0949">S-adenosyl-L-methionine</keyword>
<evidence type="ECO:0000313" key="6">
    <source>
        <dbReference type="Proteomes" id="UP000196475"/>
    </source>
</evidence>
<sequence>MTSANDYQLFVQGLKQILRIDLNFYKEKQMKRRLTSLRDKLGYTDFQSFLADLRHSSALQDVVLKRITINVTEFYRNPEQWNTLRTTILPRIYPENKRLVCWSSACSTGEEPYTLAMVLEEAGVRQYEILATDIDPFVLERAKEAVYPAQAIRNLPPEKRQTYFTQKGETYLLRKEQFRGKIFFRKLDLLHDLFPREFHLILCRNVVIYFTDEAKDRLYRKLSDALVPKGILFVGSTEQIFHPHQYGLHSVAPFFYQKQDVHT</sequence>
<dbReference type="Proteomes" id="UP000196475">
    <property type="component" value="Unassembled WGS sequence"/>
</dbReference>
<dbReference type="CDD" id="cd02440">
    <property type="entry name" value="AdoMet_MTases"/>
    <property type="match status" value="1"/>
</dbReference>
<comment type="caution">
    <text evidence="5">The sequence shown here is derived from an EMBL/GenBank/DDBJ whole genome shotgun (WGS) entry which is preliminary data.</text>
</comment>
<keyword evidence="1" id="KW-0489">Methyltransferase</keyword>
<protein>
    <recommendedName>
        <fullName evidence="4">CheR-type methyltransferase domain-containing protein</fullName>
    </recommendedName>
</protein>
<dbReference type="PANTHER" id="PTHR24422:SF19">
    <property type="entry name" value="CHEMOTAXIS PROTEIN METHYLTRANSFERASE"/>
    <property type="match status" value="1"/>
</dbReference>
<gene>
    <name evidence="5" type="ORF">BAA01_02775</name>
</gene>
<dbReference type="AlphaFoldDB" id="A0A1Y3PQR4"/>
<evidence type="ECO:0000259" key="4">
    <source>
        <dbReference type="PROSITE" id="PS50123"/>
    </source>
</evidence>
<accession>A0A1Y3PQR4</accession>
<reference evidence="6" key="1">
    <citation type="submission" date="2016-06" db="EMBL/GenBank/DDBJ databases">
        <authorList>
            <person name="Nascimento L."/>
            <person name="Pereira R.V."/>
            <person name="Martins L.F."/>
            <person name="Quaggio R.B."/>
            <person name="Silva A.M."/>
            <person name="Setubal J.C."/>
        </authorList>
    </citation>
    <scope>NUCLEOTIDE SEQUENCE [LARGE SCALE GENOMIC DNA]</scope>
</reference>
<dbReference type="InterPro" id="IPR000780">
    <property type="entry name" value="CheR_MeTrfase"/>
</dbReference>
<dbReference type="EMBL" id="LZRT01000036">
    <property type="protein sequence ID" value="OUM89705.1"/>
    <property type="molecule type" value="Genomic_DNA"/>
</dbReference>
<dbReference type="SUPFAM" id="SSF47757">
    <property type="entry name" value="Chemotaxis receptor methyltransferase CheR, N-terminal domain"/>
    <property type="match status" value="1"/>
</dbReference>
<evidence type="ECO:0000256" key="3">
    <source>
        <dbReference type="ARBA" id="ARBA00022691"/>
    </source>
</evidence>
<keyword evidence="2" id="KW-0808">Transferase</keyword>
<name>A0A1Y3PQR4_9BACI</name>
<evidence type="ECO:0000256" key="1">
    <source>
        <dbReference type="ARBA" id="ARBA00022603"/>
    </source>
</evidence>
<dbReference type="GO" id="GO:0032259">
    <property type="term" value="P:methylation"/>
    <property type="evidence" value="ECO:0007669"/>
    <property type="project" value="UniProtKB-KW"/>
</dbReference>
<dbReference type="InterPro" id="IPR022642">
    <property type="entry name" value="CheR_C"/>
</dbReference>
<dbReference type="PANTHER" id="PTHR24422">
    <property type="entry name" value="CHEMOTAXIS PROTEIN METHYLTRANSFERASE"/>
    <property type="match status" value="1"/>
</dbReference>
<dbReference type="PRINTS" id="PR00996">
    <property type="entry name" value="CHERMTFRASE"/>
</dbReference>
<dbReference type="Gene3D" id="3.40.50.150">
    <property type="entry name" value="Vaccinia Virus protein VP39"/>
    <property type="match status" value="1"/>
</dbReference>
<dbReference type="PROSITE" id="PS50123">
    <property type="entry name" value="CHER"/>
    <property type="match status" value="1"/>
</dbReference>